<dbReference type="KEGG" id="lak:106160718"/>
<sequence>MELSHHPPPSSASSGNVDVLISHIQKDREFADFLADALKKEGIHCELGDPKKADAQRVLDCKVLVQVLSEEAAVDHHLQDEVSLAYISNKAVFPVGLKYYGKIASRLSPGMKLMLAKINWTFFVTKEHESEHLPGLISGIKFEIDSFKSRQEELARLEGTYRINFSRMTSKTESANSEGDSENIDFWDRHFANQTEVSWNDFRERFVSDYGERLKEQFGDENDDRTKWITHLIYQDIFELRKHIARNVYDRFCGTTDVAYNRRDIFCNRMTEYAVAYLAMKEVFSMDSSVRLTAVRNLDSFHTSGVRHMLLTLIRDQDPNMRAVAALALGRTGTNDFRVIDSLIKALKDEDRLVREATCISLGKLKVMKAIGLLLEVWRNEPIKDVRQAAEKALNLMGGKDAEKAIKVTQVLNSEIQKLKMAKKA</sequence>
<evidence type="ECO:0000313" key="3">
    <source>
        <dbReference type="RefSeq" id="XP_013392841.1"/>
    </source>
</evidence>
<evidence type="ECO:0000313" key="2">
    <source>
        <dbReference type="Proteomes" id="UP000085678"/>
    </source>
</evidence>
<dbReference type="OMA" id="WTEFRDK"/>
<proteinExistence type="predicted"/>
<dbReference type="InterPro" id="IPR035897">
    <property type="entry name" value="Toll_tir_struct_dom_sf"/>
</dbReference>
<organism evidence="2 3">
    <name type="scientific">Lingula anatina</name>
    <name type="common">Brachiopod</name>
    <name type="synonym">Lingula unguis</name>
    <dbReference type="NCBI Taxonomy" id="7574"/>
    <lineage>
        <taxon>Eukaryota</taxon>
        <taxon>Metazoa</taxon>
        <taxon>Spiralia</taxon>
        <taxon>Lophotrochozoa</taxon>
        <taxon>Brachiopoda</taxon>
        <taxon>Linguliformea</taxon>
        <taxon>Lingulata</taxon>
        <taxon>Lingulida</taxon>
        <taxon>Linguloidea</taxon>
        <taxon>Lingulidae</taxon>
        <taxon>Lingula</taxon>
    </lineage>
</organism>
<dbReference type="SUPFAM" id="SSF48371">
    <property type="entry name" value="ARM repeat"/>
    <property type="match status" value="1"/>
</dbReference>
<dbReference type="PANTHER" id="PTHR12697">
    <property type="entry name" value="PBS LYASE HEAT-LIKE PROTEIN"/>
    <property type="match status" value="1"/>
</dbReference>
<gene>
    <name evidence="3" type="primary">LOC106160718</name>
</gene>
<name>A0A1S3I4T2_LINAN</name>
<dbReference type="Proteomes" id="UP000085678">
    <property type="component" value="Unplaced"/>
</dbReference>
<dbReference type="GO" id="GO:0016491">
    <property type="term" value="F:oxidoreductase activity"/>
    <property type="evidence" value="ECO:0007669"/>
    <property type="project" value="TreeGrafter"/>
</dbReference>
<reference evidence="3" key="1">
    <citation type="submission" date="2025-08" db="UniProtKB">
        <authorList>
            <consortium name="RefSeq"/>
        </authorList>
    </citation>
    <scope>IDENTIFICATION</scope>
    <source>
        <tissue evidence="3">Gonads</tissue>
    </source>
</reference>
<dbReference type="InterPro" id="IPR016024">
    <property type="entry name" value="ARM-type_fold"/>
</dbReference>
<dbReference type="Pfam" id="PF13646">
    <property type="entry name" value="HEAT_2"/>
    <property type="match status" value="2"/>
</dbReference>
<accession>A0A1S3I4T2</accession>
<feature type="domain" description="TIR" evidence="1">
    <location>
        <begin position="19"/>
        <end position="127"/>
    </location>
</feature>
<dbReference type="RefSeq" id="XP_013392841.1">
    <property type="nucleotide sequence ID" value="XM_013537387.1"/>
</dbReference>
<keyword evidence="2" id="KW-1185">Reference proteome</keyword>
<dbReference type="InParanoid" id="A0A1S3I4T2"/>
<dbReference type="Gene3D" id="3.40.50.10140">
    <property type="entry name" value="Toll/interleukin-1 receptor homology (TIR) domain"/>
    <property type="match status" value="1"/>
</dbReference>
<dbReference type="Gene3D" id="1.25.10.10">
    <property type="entry name" value="Leucine-rich Repeat Variant"/>
    <property type="match status" value="1"/>
</dbReference>
<dbReference type="Pfam" id="PF13676">
    <property type="entry name" value="TIR_2"/>
    <property type="match status" value="1"/>
</dbReference>
<dbReference type="GeneID" id="106160718"/>
<dbReference type="GO" id="GO:0007165">
    <property type="term" value="P:signal transduction"/>
    <property type="evidence" value="ECO:0007669"/>
    <property type="project" value="InterPro"/>
</dbReference>
<dbReference type="InterPro" id="IPR000157">
    <property type="entry name" value="TIR_dom"/>
</dbReference>
<dbReference type="InterPro" id="IPR011989">
    <property type="entry name" value="ARM-like"/>
</dbReference>
<protein>
    <submittedName>
        <fullName evidence="3">Uncharacterized protein LOC106160718</fullName>
    </submittedName>
</protein>
<dbReference type="SUPFAM" id="SSF52200">
    <property type="entry name" value="Toll/Interleukin receptor TIR domain"/>
    <property type="match status" value="1"/>
</dbReference>
<dbReference type="OrthoDB" id="427509at2759"/>
<dbReference type="AlphaFoldDB" id="A0A1S3I4T2"/>
<dbReference type="PANTHER" id="PTHR12697:SF15">
    <property type="entry name" value="TIR DOMAIN-CONTAINING PROTEIN"/>
    <property type="match status" value="1"/>
</dbReference>
<evidence type="ECO:0000259" key="1">
    <source>
        <dbReference type="Pfam" id="PF13676"/>
    </source>
</evidence>